<dbReference type="AlphaFoldDB" id="A0A0G0MPG5"/>
<evidence type="ECO:0000313" key="3">
    <source>
        <dbReference type="Proteomes" id="UP000034181"/>
    </source>
</evidence>
<name>A0A0G0MPG5_9BACT</name>
<feature type="transmembrane region" description="Helical" evidence="1">
    <location>
        <begin position="31"/>
        <end position="49"/>
    </location>
</feature>
<dbReference type="EMBL" id="LBUZ01000009">
    <property type="protein sequence ID" value="KKQ75559.1"/>
    <property type="molecule type" value="Genomic_DNA"/>
</dbReference>
<keyword evidence="1" id="KW-0472">Membrane</keyword>
<keyword evidence="1" id="KW-0812">Transmembrane</keyword>
<feature type="transmembrane region" description="Helical" evidence="1">
    <location>
        <begin position="61"/>
        <end position="85"/>
    </location>
</feature>
<comment type="caution">
    <text evidence="2">The sequence shown here is derived from an EMBL/GenBank/DDBJ whole genome shotgun (WGS) entry which is preliminary data.</text>
</comment>
<protein>
    <submittedName>
        <fullName evidence="2">Uncharacterized protein</fullName>
    </submittedName>
</protein>
<feature type="transmembrane region" description="Helical" evidence="1">
    <location>
        <begin position="91"/>
        <end position="109"/>
    </location>
</feature>
<keyword evidence="1" id="KW-1133">Transmembrane helix</keyword>
<dbReference type="Proteomes" id="UP000034181">
    <property type="component" value="Unassembled WGS sequence"/>
</dbReference>
<organism evidence="2 3">
    <name type="scientific">Candidatus Woesebacteria bacterium GW2011_GWB1_38_5b</name>
    <dbReference type="NCBI Taxonomy" id="1618569"/>
    <lineage>
        <taxon>Bacteria</taxon>
        <taxon>Candidatus Woeseibacteriota</taxon>
    </lineage>
</organism>
<sequence length="110" mass="12941">MPSILLSLPVLFIKFWYIETPIRLFKLFADINHSVIQILSLPLLIRTFFKPIKNEYRKGLVAFSIGMGIVVKTALIFVDLIIFGFIIFLEFLVFILFIWWPFITITILFL</sequence>
<reference evidence="2 3" key="1">
    <citation type="journal article" date="2015" name="Nature">
        <title>rRNA introns, odd ribosomes, and small enigmatic genomes across a large radiation of phyla.</title>
        <authorList>
            <person name="Brown C.T."/>
            <person name="Hug L.A."/>
            <person name="Thomas B.C."/>
            <person name="Sharon I."/>
            <person name="Castelle C.J."/>
            <person name="Singh A."/>
            <person name="Wilkins M.J."/>
            <person name="Williams K.H."/>
            <person name="Banfield J.F."/>
        </authorList>
    </citation>
    <scope>NUCLEOTIDE SEQUENCE [LARGE SCALE GENOMIC DNA]</scope>
</reference>
<evidence type="ECO:0000313" key="2">
    <source>
        <dbReference type="EMBL" id="KKQ75559.1"/>
    </source>
</evidence>
<gene>
    <name evidence="2" type="ORF">US96_C0009G0017</name>
</gene>
<accession>A0A0G0MPG5</accession>
<proteinExistence type="predicted"/>
<evidence type="ECO:0000256" key="1">
    <source>
        <dbReference type="SAM" id="Phobius"/>
    </source>
</evidence>